<keyword evidence="2" id="KW-1185">Reference proteome</keyword>
<gene>
    <name evidence="1" type="ORF">HaLaN_28041</name>
</gene>
<proteinExistence type="predicted"/>
<name>A0A6A0ABG2_HAELA</name>
<protein>
    <submittedName>
        <fullName evidence="1">Uncharacterized protein</fullName>
    </submittedName>
</protein>
<evidence type="ECO:0000313" key="2">
    <source>
        <dbReference type="Proteomes" id="UP000485058"/>
    </source>
</evidence>
<organism evidence="1 2">
    <name type="scientific">Haematococcus lacustris</name>
    <name type="common">Green alga</name>
    <name type="synonym">Haematococcus pluvialis</name>
    <dbReference type="NCBI Taxonomy" id="44745"/>
    <lineage>
        <taxon>Eukaryota</taxon>
        <taxon>Viridiplantae</taxon>
        <taxon>Chlorophyta</taxon>
        <taxon>core chlorophytes</taxon>
        <taxon>Chlorophyceae</taxon>
        <taxon>CS clade</taxon>
        <taxon>Chlamydomonadales</taxon>
        <taxon>Haematococcaceae</taxon>
        <taxon>Haematococcus</taxon>
    </lineage>
</organism>
<dbReference type="AlphaFoldDB" id="A0A6A0ABG2"/>
<accession>A0A6A0ABG2</accession>
<dbReference type="Proteomes" id="UP000485058">
    <property type="component" value="Unassembled WGS sequence"/>
</dbReference>
<feature type="non-terminal residue" evidence="1">
    <location>
        <position position="1"/>
    </location>
</feature>
<evidence type="ECO:0000313" key="1">
    <source>
        <dbReference type="EMBL" id="GFH29394.1"/>
    </source>
</evidence>
<sequence>HLVASLSPACGCTPQPGRRRRMVSSPSRCPY</sequence>
<feature type="non-terminal residue" evidence="1">
    <location>
        <position position="31"/>
    </location>
</feature>
<reference evidence="1 2" key="1">
    <citation type="submission" date="2020-02" db="EMBL/GenBank/DDBJ databases">
        <title>Draft genome sequence of Haematococcus lacustris strain NIES-144.</title>
        <authorList>
            <person name="Morimoto D."/>
            <person name="Nakagawa S."/>
            <person name="Yoshida T."/>
            <person name="Sawayama S."/>
        </authorList>
    </citation>
    <scope>NUCLEOTIDE SEQUENCE [LARGE SCALE GENOMIC DNA]</scope>
    <source>
        <strain evidence="1 2">NIES-144</strain>
    </source>
</reference>
<comment type="caution">
    <text evidence="1">The sequence shown here is derived from an EMBL/GenBank/DDBJ whole genome shotgun (WGS) entry which is preliminary data.</text>
</comment>
<dbReference type="EMBL" id="BLLF01004325">
    <property type="protein sequence ID" value="GFH29394.1"/>
    <property type="molecule type" value="Genomic_DNA"/>
</dbReference>